<dbReference type="SMART" id="SM00164">
    <property type="entry name" value="TBC"/>
    <property type="match status" value="1"/>
</dbReference>
<dbReference type="Gene3D" id="1.10.472.80">
    <property type="entry name" value="Ypt/Rab-GAP domain of gyp1p, domain 3"/>
    <property type="match status" value="1"/>
</dbReference>
<dbReference type="Pfam" id="PF02759">
    <property type="entry name" value="RUN"/>
    <property type="match status" value="1"/>
</dbReference>
<dbReference type="Pfam" id="PF12068">
    <property type="entry name" value="PH_RBD"/>
    <property type="match status" value="1"/>
</dbReference>
<dbReference type="PROSITE" id="PS50086">
    <property type="entry name" value="TBC_RABGAP"/>
    <property type="match status" value="1"/>
</dbReference>
<name>A0A1W0WDX1_HYPEX</name>
<dbReference type="InterPro" id="IPR037213">
    <property type="entry name" value="Run_dom_sf"/>
</dbReference>
<dbReference type="InterPro" id="IPR035969">
    <property type="entry name" value="Rab-GAP_TBC_sf"/>
</dbReference>
<dbReference type="GO" id="GO:0005096">
    <property type="term" value="F:GTPase activator activity"/>
    <property type="evidence" value="ECO:0007669"/>
    <property type="project" value="UniProtKB-KW"/>
</dbReference>
<dbReference type="InterPro" id="IPR021935">
    <property type="entry name" value="SGSM1/2_RBD"/>
</dbReference>
<feature type="domain" description="Rab-GAP TBC" evidence="4">
    <location>
        <begin position="603"/>
        <end position="981"/>
    </location>
</feature>
<dbReference type="InterPro" id="IPR037745">
    <property type="entry name" value="SGSM1/2"/>
</dbReference>
<dbReference type="Proteomes" id="UP000192578">
    <property type="component" value="Unassembled WGS sequence"/>
</dbReference>
<dbReference type="InterPro" id="IPR004012">
    <property type="entry name" value="Run_dom"/>
</dbReference>
<evidence type="ECO:0000313" key="7">
    <source>
        <dbReference type="Proteomes" id="UP000192578"/>
    </source>
</evidence>
<evidence type="ECO:0000313" key="6">
    <source>
        <dbReference type="EMBL" id="OQV13372.1"/>
    </source>
</evidence>
<dbReference type="Pfam" id="PF00566">
    <property type="entry name" value="RabGAP-TBC"/>
    <property type="match status" value="1"/>
</dbReference>
<dbReference type="CDD" id="cd15784">
    <property type="entry name" value="PH_RUTBC"/>
    <property type="match status" value="1"/>
</dbReference>
<dbReference type="PROSITE" id="PS50826">
    <property type="entry name" value="RUN"/>
    <property type="match status" value="1"/>
</dbReference>
<organism evidence="6 7">
    <name type="scientific">Hypsibius exemplaris</name>
    <name type="common">Freshwater tardigrade</name>
    <dbReference type="NCBI Taxonomy" id="2072580"/>
    <lineage>
        <taxon>Eukaryota</taxon>
        <taxon>Metazoa</taxon>
        <taxon>Ecdysozoa</taxon>
        <taxon>Tardigrada</taxon>
        <taxon>Eutardigrada</taxon>
        <taxon>Parachela</taxon>
        <taxon>Hypsibioidea</taxon>
        <taxon>Hypsibiidae</taxon>
        <taxon>Hypsibius</taxon>
    </lineage>
</organism>
<dbReference type="Gene3D" id="1.20.58.900">
    <property type="match status" value="1"/>
</dbReference>
<dbReference type="InterPro" id="IPR000195">
    <property type="entry name" value="Rab-GAP-TBC_dom"/>
</dbReference>
<sequence>MTDSDGLDANTENGRIKERLMKLIKKDVKQIMEESVTRKYISEDSSSITALSASVEACLSYGLKRRTLGLFKTASNTAALLQKISKYCEEAEMVKRIVCDFEPVVTMTSFGSKKGIFETKKGSKSVPVPKKIPGPVMTHKFLWIRIALTERVLDKIVDYLVRTADKYYSQDSLIADPVDGPVLASLLVGPSALDFSKMKTPDHLWTDPPADELVLRHRIHGSAVQYQLSSGSLNSPKHLGLKIKRGQSHSTSSCEEAPRGAAKNYVESLHQNNKSTLLYGKNNVYMRPRDHSAAMPGYLSLHQGPDGILAVKWTPNQLMNIPAEESFDTVVERSQYWDYAICIFVPSIVYLHCHHQHDNNGSVVLVSQDGIQHPPFDFPPGGHLLAFLSCLETGLLPTGKLDPPLWYEPGVGKVFPHLKRKTVQTADLQSMSYDYVFRVICDLPNLSQSKFNLLMQPESAVLQHPLRQTSSGAQSMQSQTDHHSSSNSNSGTNSHTADMPNVFDFEPLELGYETGDSRSTMQRACDTMKRQIQTRAFYGWLAHCRHLRTVRHHLSGLIVEFPQAADSPTDASKGLTKDIWQAHQSGATVLSDVELCRLIYYGGLDSSLRKDIWPCLLHHYSWTSTKEQREIADTVVRIAYEDSISEWMAVEAIIRQKDKEAIAASIAKVTTQQSGDIPLVGKDSSLSNDVFEDDLMSTDGSVETPSEWTLSASGGLDRKFSQHSCPGNDGPNCEDGEILILTKSASYVVEGLPPHSDDFWQQQSPPANVMVTQATVDFANHVDPTASTAASDDLQRVPSTGMLGEEMKDPDCPSPASSVGGIYTEALIDEFSLNLHRIDKDVARCDRTHWYFTQTKNLEKLRNLMNTYVWLNLKEGYVQGMCDLAAPLLVIFDDEVMAYTCFTELMKRMIKNFPSGGGMDRNFANMRSLIQVLDPELFDLMKTNGDYTHFYFCYRWFLLDFKRELVYDDVYAVWETIWAAGVVASADFVLFLALAMLECYRDIILDNVMDFTDTIKFFNEMAERHDGKTVLKISRDLVQRIQDLIANQ</sequence>
<gene>
    <name evidence="6" type="ORF">BV898_12406</name>
</gene>
<dbReference type="PANTHER" id="PTHR22957">
    <property type="entry name" value="TBC1 DOMAIN FAMILY MEMBER GTPASE-ACTIVATING PROTEIN"/>
    <property type="match status" value="1"/>
</dbReference>
<dbReference type="Gene3D" id="2.30.29.230">
    <property type="match status" value="1"/>
</dbReference>
<dbReference type="OrthoDB" id="10264062at2759"/>
<feature type="domain" description="RUN" evidence="5">
    <location>
        <begin position="42"/>
        <end position="202"/>
    </location>
</feature>
<feature type="region of interest" description="Disordered" evidence="3">
    <location>
        <begin position="466"/>
        <end position="498"/>
    </location>
</feature>
<comment type="caution">
    <text evidence="6">The sequence shown here is derived from an EMBL/GenBank/DDBJ whole genome shotgun (WGS) entry which is preliminary data.</text>
</comment>
<dbReference type="Gene3D" id="1.10.8.270">
    <property type="entry name" value="putative rabgap domain of human tbc1 domain family member 14 like domains"/>
    <property type="match status" value="1"/>
</dbReference>
<evidence type="ECO:0000259" key="5">
    <source>
        <dbReference type="PROSITE" id="PS50826"/>
    </source>
</evidence>
<evidence type="ECO:0000256" key="2">
    <source>
        <dbReference type="ARBA" id="ARBA00034124"/>
    </source>
</evidence>
<comment type="similarity">
    <text evidence="2">Belongs to the RUTBC family.</text>
</comment>
<evidence type="ECO:0000259" key="4">
    <source>
        <dbReference type="PROSITE" id="PS50086"/>
    </source>
</evidence>
<dbReference type="FunFam" id="1.10.8.270:FF:000064">
    <property type="entry name" value="Small G protein-signaling modulator 1b"/>
    <property type="match status" value="1"/>
</dbReference>
<protein>
    <submittedName>
        <fullName evidence="6">Small G protein signaling modulator 2</fullName>
    </submittedName>
</protein>
<dbReference type="PANTHER" id="PTHR22957:SF502">
    <property type="entry name" value="SMALL G PROTEIN SIGNALING MODULATOR 2-RELATED"/>
    <property type="match status" value="1"/>
</dbReference>
<feature type="compositionally biased region" description="Low complexity" evidence="3">
    <location>
        <begin position="485"/>
        <end position="496"/>
    </location>
</feature>
<proteinExistence type="inferred from homology"/>
<dbReference type="AlphaFoldDB" id="A0A1W0WDX1"/>
<dbReference type="CDD" id="cd17687">
    <property type="entry name" value="RUN_SGSM1_like"/>
    <property type="match status" value="1"/>
</dbReference>
<dbReference type="SUPFAM" id="SSF47923">
    <property type="entry name" value="Ypt/Rab-GAP domain of gyp1p"/>
    <property type="match status" value="2"/>
</dbReference>
<reference evidence="7" key="1">
    <citation type="submission" date="2017-01" db="EMBL/GenBank/DDBJ databases">
        <title>Comparative genomics of anhydrobiosis in the tardigrade Hypsibius dujardini.</title>
        <authorList>
            <person name="Yoshida Y."/>
            <person name="Koutsovoulos G."/>
            <person name="Laetsch D."/>
            <person name="Stevens L."/>
            <person name="Kumar S."/>
            <person name="Horikawa D."/>
            <person name="Ishino K."/>
            <person name="Komine S."/>
            <person name="Tomita M."/>
            <person name="Blaxter M."/>
            <person name="Arakawa K."/>
        </authorList>
    </citation>
    <scope>NUCLEOTIDE SEQUENCE [LARGE SCALE GENOMIC DNA]</scope>
    <source>
        <strain evidence="7">Z151</strain>
    </source>
</reference>
<feature type="compositionally biased region" description="Polar residues" evidence="3">
    <location>
        <begin position="466"/>
        <end position="477"/>
    </location>
</feature>
<accession>A0A1W0WDX1</accession>
<evidence type="ECO:0000256" key="1">
    <source>
        <dbReference type="ARBA" id="ARBA00022468"/>
    </source>
</evidence>
<dbReference type="SMART" id="SM00593">
    <property type="entry name" value="RUN"/>
    <property type="match status" value="1"/>
</dbReference>
<keyword evidence="1" id="KW-0343">GTPase activation</keyword>
<evidence type="ECO:0000256" key="3">
    <source>
        <dbReference type="SAM" id="MobiDB-lite"/>
    </source>
</evidence>
<dbReference type="FunFam" id="1.10.472.80:FF:000004">
    <property type="entry name" value="Small G protein signaling modulator 1"/>
    <property type="match status" value="1"/>
</dbReference>
<dbReference type="SUPFAM" id="SSF140741">
    <property type="entry name" value="RUN domain-like"/>
    <property type="match status" value="1"/>
</dbReference>
<keyword evidence="7" id="KW-1185">Reference proteome</keyword>
<dbReference type="GO" id="GO:0031410">
    <property type="term" value="C:cytoplasmic vesicle"/>
    <property type="evidence" value="ECO:0007669"/>
    <property type="project" value="UniProtKB-ARBA"/>
</dbReference>
<dbReference type="EMBL" id="MTYJ01000125">
    <property type="protein sequence ID" value="OQV13372.1"/>
    <property type="molecule type" value="Genomic_DNA"/>
</dbReference>